<dbReference type="EMBL" id="KX272465">
    <property type="protein sequence ID" value="APY20699.1"/>
    <property type="molecule type" value="Genomic_RNA"/>
</dbReference>
<proteinExistence type="predicted"/>
<organism evidence="1">
    <name type="scientific">Infectious bronchitis virus</name>
    <dbReference type="NCBI Taxonomy" id="11120"/>
    <lineage>
        <taxon>Viruses</taxon>
        <taxon>Riboviria</taxon>
        <taxon>Orthornavirae</taxon>
        <taxon>Pisuviricota</taxon>
        <taxon>Pisoniviricetes</taxon>
        <taxon>Nidovirales</taxon>
        <taxon>Cornidovirineae</taxon>
        <taxon>Coronaviridae</taxon>
        <taxon>Orthocoronavirinae</taxon>
        <taxon>Gammacoronavirus</taxon>
        <taxon>Igacovirus</taxon>
        <taxon>Gammacoronavirus galli</taxon>
        <taxon>Avian coronavirus</taxon>
    </lineage>
</organism>
<name>A0A1P8SFM4_9GAMC</name>
<sequence>MCVCREYLKLFFDSASVLRARKTIYFEDLNINPLCFALSFQELLFKQQFFHSFVPGQVVVNGVFFEVKNGKVYYEGRPIFQKGCCSLWSNYKKDYNR</sequence>
<protein>
    <submittedName>
        <fullName evidence="1">4b protein</fullName>
    </submittedName>
</protein>
<evidence type="ECO:0000313" key="1">
    <source>
        <dbReference type="EMBL" id="APY20699.1"/>
    </source>
</evidence>
<accession>A0A1P8SFM4</accession>
<reference evidence="1" key="1">
    <citation type="journal article" date="2016" name="Infect. Genet. Evol.">
        <title>Full genome sequence analysis of a newly emerged QX-like infectious bronchitis virus from Sudan reveals distinct spots of recombination.</title>
        <authorList>
            <person name="Naguib M.M."/>
            <person name="Hoeper D."/>
            <person name="Arafa A.-S."/>
            <person name="Setta A.M."/>
            <person name="Abed M."/>
            <person name="Monne I."/>
            <person name="Beer M."/>
            <person name="Harder T.C."/>
        </authorList>
    </citation>
    <scope>NUCLEOTIDE SEQUENCE</scope>
    <source>
        <strain evidence="1">AR251-15</strain>
    </source>
</reference>